<evidence type="ECO:0000256" key="6">
    <source>
        <dbReference type="ARBA" id="ARBA00022679"/>
    </source>
</evidence>
<evidence type="ECO:0000256" key="8">
    <source>
        <dbReference type="ARBA" id="ARBA00023277"/>
    </source>
</evidence>
<gene>
    <name evidence="9 12" type="primary">glgB</name>
    <name evidence="12" type="ORF">EZJ44_06525</name>
</gene>
<evidence type="ECO:0000256" key="7">
    <source>
        <dbReference type="ARBA" id="ARBA00023056"/>
    </source>
</evidence>
<dbReference type="InterPro" id="IPR017853">
    <property type="entry name" value="GH"/>
</dbReference>
<evidence type="ECO:0000256" key="2">
    <source>
        <dbReference type="ARBA" id="ARBA00004964"/>
    </source>
</evidence>
<name>A0A4Q9UZY4_9ACTO</name>
<dbReference type="OrthoDB" id="9800174at2"/>
<dbReference type="InterPro" id="IPR054169">
    <property type="entry name" value="GlgB_N"/>
</dbReference>
<dbReference type="Pfam" id="PF02806">
    <property type="entry name" value="Alpha-amylase_C"/>
    <property type="match status" value="1"/>
</dbReference>
<dbReference type="SUPFAM" id="SSF81296">
    <property type="entry name" value="E set domains"/>
    <property type="match status" value="2"/>
</dbReference>
<dbReference type="NCBIfam" id="TIGR01515">
    <property type="entry name" value="branching_enzym"/>
    <property type="match status" value="1"/>
</dbReference>
<dbReference type="InterPro" id="IPR037439">
    <property type="entry name" value="Branching_enzy"/>
</dbReference>
<dbReference type="SMART" id="SM00642">
    <property type="entry name" value="Aamy"/>
    <property type="match status" value="1"/>
</dbReference>
<dbReference type="Gene3D" id="2.60.40.1180">
    <property type="entry name" value="Golgi alpha-mannosidase II"/>
    <property type="match status" value="1"/>
</dbReference>
<keyword evidence="5 9" id="KW-0328">Glycosyltransferase</keyword>
<dbReference type="Pfam" id="PF00128">
    <property type="entry name" value="Alpha-amylase"/>
    <property type="match status" value="1"/>
</dbReference>
<evidence type="ECO:0000256" key="5">
    <source>
        <dbReference type="ARBA" id="ARBA00022676"/>
    </source>
</evidence>
<dbReference type="PANTHER" id="PTHR43651:SF3">
    <property type="entry name" value="1,4-ALPHA-GLUCAN-BRANCHING ENZYME"/>
    <property type="match status" value="1"/>
</dbReference>
<keyword evidence="13" id="KW-1185">Reference proteome</keyword>
<dbReference type="Pfam" id="PF02922">
    <property type="entry name" value="CBM_48"/>
    <property type="match status" value="1"/>
</dbReference>
<comment type="pathway">
    <text evidence="2 9">Glycan biosynthesis; glycogen biosynthesis.</text>
</comment>
<keyword evidence="7 9" id="KW-0320">Glycogen biosynthesis</keyword>
<evidence type="ECO:0000256" key="9">
    <source>
        <dbReference type="HAMAP-Rule" id="MF_00685"/>
    </source>
</evidence>
<dbReference type="FunFam" id="2.60.40.1180:FF:000002">
    <property type="entry name" value="1,4-alpha-glucan branching enzyme GlgB"/>
    <property type="match status" value="1"/>
</dbReference>
<sequence>MKKWETYIMNSNAIIVAPDILDAVSHGSYHAPHDVLGPHSDGENVTVRVIRQLADAVSIVTSAGEFEAAHEHNGIWTAVTPGADVPDYRVQATYGEEAQLSDDAYRFLPTIGDMDEYLFMEGRHERLWEMLGSHLREYETTMGTVRGTSFSVWAPNARAVRVVGDFNGWNGVGAAMRTLGSTGVWEIFIPGASAGAHYKFEIQYQDGSWHQKADPMARQTEVPPSTASIITESSFTWEDSHWLDQRSATDAHSGPVSVYEVHLGSWRAGLSYRELAKQLIGHVKYLGFTHVEFMPVAEHPFGPSWGYQVTSYYAPTSRFGSPDDFRYLVNELHKAGIGVIMDWVPAHFPKDAWALARFDGTPLYEDPNPLRGEHPDWGTYVFNFGRNEVRNFLVANALYWLEEFHIDGIRVDAVASMLYLDYSREAGKWQPNIYGGRENLEAISFIQEANATAYRNHPGIMMIAEESTSWGGVTGLTENGGLGYGLKWNMGWMNDTLHYLQENPINRRWHHGELTFSLVYAFSEQFLLPISHDEVVHGKGSLYSKMPGDHWQKLAGVRLLFGYQWSHPGKQLLFMGQEFAQIDEWSDGHGLDWWLTDNPAHDGVMQCVKALNEVYVSHPALWSDDFKNSGFEWIDVSDGDHNVLSYLRKSADGSQVVAVICNFAGVPHNDYRVGLPQAGGWKEIFNSDAKEFGGSGVGNMGRVEAEEIGWNGRPYSATVQLPPYGVIYLEPEDLN</sequence>
<comment type="subunit">
    <text evidence="9">Monomer.</text>
</comment>
<evidence type="ECO:0000256" key="10">
    <source>
        <dbReference type="PIRSR" id="PIRSR000463-1"/>
    </source>
</evidence>
<comment type="similarity">
    <text evidence="3 9">Belongs to the glycosyl hydrolase 13 family. GlgB subfamily.</text>
</comment>
<dbReference type="InterPro" id="IPR006047">
    <property type="entry name" value="GH13_cat_dom"/>
</dbReference>
<comment type="function">
    <text evidence="9">Catalyzes the formation of the alpha-1,6-glucosidic linkages in glycogen by scission of a 1,4-alpha-linked oligosaccharide from growing alpha-1,4-glucan chains and the subsequent attachment of the oligosaccharide to the alpha-1,6 position.</text>
</comment>
<keyword evidence="8 9" id="KW-0119">Carbohydrate metabolism</keyword>
<proteinExistence type="inferred from homology"/>
<dbReference type="AlphaFoldDB" id="A0A4Q9UZY4"/>
<dbReference type="GO" id="GO:0003844">
    <property type="term" value="F:1,4-alpha-glucan branching enzyme activity"/>
    <property type="evidence" value="ECO:0007669"/>
    <property type="project" value="UniProtKB-UniRule"/>
</dbReference>
<dbReference type="InterPro" id="IPR044143">
    <property type="entry name" value="GlgB_N_E_set_prok"/>
</dbReference>
<dbReference type="GO" id="GO:0005978">
    <property type="term" value="P:glycogen biosynthetic process"/>
    <property type="evidence" value="ECO:0007669"/>
    <property type="project" value="UniProtKB-UniRule"/>
</dbReference>
<feature type="active site" description="Proton donor" evidence="9 10">
    <location>
        <position position="465"/>
    </location>
</feature>
<dbReference type="Gene3D" id="2.60.40.10">
    <property type="entry name" value="Immunoglobulins"/>
    <property type="match status" value="2"/>
</dbReference>
<dbReference type="CDD" id="cd02855">
    <property type="entry name" value="E_set_GBE_prok_N"/>
    <property type="match status" value="1"/>
</dbReference>
<dbReference type="InterPro" id="IPR004193">
    <property type="entry name" value="Glyco_hydro_13_N"/>
</dbReference>
<dbReference type="EMBL" id="SJDT01000004">
    <property type="protein sequence ID" value="TBW21584.1"/>
    <property type="molecule type" value="Genomic_DNA"/>
</dbReference>
<dbReference type="EC" id="2.4.1.18" evidence="9"/>
<evidence type="ECO:0000313" key="12">
    <source>
        <dbReference type="EMBL" id="TBW21584.1"/>
    </source>
</evidence>
<dbReference type="InterPro" id="IPR006407">
    <property type="entry name" value="GlgB"/>
</dbReference>
<evidence type="ECO:0000313" key="13">
    <source>
        <dbReference type="Proteomes" id="UP000293036"/>
    </source>
</evidence>
<dbReference type="PIRSF" id="PIRSF000463">
    <property type="entry name" value="GlgB"/>
    <property type="match status" value="1"/>
</dbReference>
<evidence type="ECO:0000256" key="4">
    <source>
        <dbReference type="ARBA" id="ARBA00022600"/>
    </source>
</evidence>
<dbReference type="PANTHER" id="PTHR43651">
    <property type="entry name" value="1,4-ALPHA-GLUCAN-BRANCHING ENZYME"/>
    <property type="match status" value="1"/>
</dbReference>
<evidence type="ECO:0000256" key="3">
    <source>
        <dbReference type="ARBA" id="ARBA00009000"/>
    </source>
</evidence>
<dbReference type="Proteomes" id="UP000293036">
    <property type="component" value="Unassembled WGS sequence"/>
</dbReference>
<comment type="caution">
    <text evidence="12">The sequence shown here is derived from an EMBL/GenBank/DDBJ whole genome shotgun (WGS) entry which is preliminary data.</text>
</comment>
<dbReference type="GO" id="GO:0005829">
    <property type="term" value="C:cytosol"/>
    <property type="evidence" value="ECO:0007669"/>
    <property type="project" value="TreeGrafter"/>
</dbReference>
<dbReference type="InterPro" id="IPR013780">
    <property type="entry name" value="Glyco_hydro_b"/>
</dbReference>
<dbReference type="FunFam" id="2.60.40.10:FF:000169">
    <property type="entry name" value="1,4-alpha-glucan branching enzyme GlgB"/>
    <property type="match status" value="1"/>
</dbReference>
<dbReference type="FunFam" id="3.20.20.80:FF:000003">
    <property type="entry name" value="1,4-alpha-glucan branching enzyme GlgB"/>
    <property type="match status" value="1"/>
</dbReference>
<reference evidence="12 13" key="1">
    <citation type="submission" date="2019-02" db="EMBL/GenBank/DDBJ databases">
        <title>Arcanobacterium bovis sp. nov., isolated from the milk of a cow with mastitis.</title>
        <authorList>
            <person name="Sammra O."/>
            <person name="Foster G."/>
            <person name="Hassan A."/>
            <person name="Alssahen M."/>
            <person name="Laemmler C."/>
            <person name="Borowiak M."/>
            <person name="Malorny B."/>
            <person name="Abdulmawjood A."/>
        </authorList>
    </citation>
    <scope>NUCLEOTIDE SEQUENCE [LARGE SCALE GENOMIC DNA]</scope>
    <source>
        <strain evidence="12 13">C605018/01/1</strain>
    </source>
</reference>
<dbReference type="UniPathway" id="UPA00164"/>
<dbReference type="InterPro" id="IPR013783">
    <property type="entry name" value="Ig-like_fold"/>
</dbReference>
<dbReference type="NCBIfam" id="NF003811">
    <property type="entry name" value="PRK05402.1"/>
    <property type="match status" value="1"/>
</dbReference>
<evidence type="ECO:0000256" key="1">
    <source>
        <dbReference type="ARBA" id="ARBA00000826"/>
    </source>
</evidence>
<feature type="active site" description="Nucleophile" evidence="9 10">
    <location>
        <position position="412"/>
    </location>
</feature>
<comment type="catalytic activity">
    <reaction evidence="1 9">
        <text>Transfers a segment of a (1-&gt;4)-alpha-D-glucan chain to a primary hydroxy group in a similar glucan chain.</text>
        <dbReference type="EC" id="2.4.1.18"/>
    </reaction>
</comment>
<dbReference type="Pfam" id="PF22019">
    <property type="entry name" value="GlgB_N"/>
    <property type="match status" value="1"/>
</dbReference>
<dbReference type="SUPFAM" id="SSF51445">
    <property type="entry name" value="(Trans)glycosidases"/>
    <property type="match status" value="1"/>
</dbReference>
<accession>A0A4Q9UZY4</accession>
<protein>
    <recommendedName>
        <fullName evidence="9">1,4-alpha-glucan branching enzyme GlgB</fullName>
        <ecNumber evidence="9">2.4.1.18</ecNumber>
    </recommendedName>
    <alternativeName>
        <fullName evidence="9">1,4-alpha-D-glucan:1,4-alpha-D-glucan 6-glucosyl-transferase</fullName>
    </alternativeName>
    <alternativeName>
        <fullName evidence="9">Alpha-(1-&gt;4)-glucan branching enzyme</fullName>
    </alternativeName>
    <alternativeName>
        <fullName evidence="9">Glycogen branching enzyme</fullName>
        <shortName evidence="9">BE</shortName>
    </alternativeName>
</protein>
<keyword evidence="4 9" id="KW-0321">Glycogen metabolism</keyword>
<dbReference type="NCBIfam" id="NF008967">
    <property type="entry name" value="PRK12313.1"/>
    <property type="match status" value="1"/>
</dbReference>
<dbReference type="CDD" id="cd11322">
    <property type="entry name" value="AmyAc_Glg_BE"/>
    <property type="match status" value="1"/>
</dbReference>
<dbReference type="InterPro" id="IPR014756">
    <property type="entry name" value="Ig_E-set"/>
</dbReference>
<dbReference type="GO" id="GO:0043169">
    <property type="term" value="F:cation binding"/>
    <property type="evidence" value="ECO:0007669"/>
    <property type="project" value="InterPro"/>
</dbReference>
<dbReference type="Gene3D" id="3.20.20.80">
    <property type="entry name" value="Glycosidases"/>
    <property type="match status" value="1"/>
</dbReference>
<dbReference type="SUPFAM" id="SSF51011">
    <property type="entry name" value="Glycosyl hydrolase domain"/>
    <property type="match status" value="1"/>
</dbReference>
<evidence type="ECO:0000259" key="11">
    <source>
        <dbReference type="SMART" id="SM00642"/>
    </source>
</evidence>
<feature type="domain" description="Glycosyl hydrolase family 13 catalytic" evidence="11">
    <location>
        <begin position="260"/>
        <end position="611"/>
    </location>
</feature>
<dbReference type="InterPro" id="IPR006048">
    <property type="entry name" value="A-amylase/branching_C"/>
</dbReference>
<keyword evidence="6 9" id="KW-0808">Transferase</keyword>
<dbReference type="GO" id="GO:0004553">
    <property type="term" value="F:hydrolase activity, hydrolyzing O-glycosyl compounds"/>
    <property type="evidence" value="ECO:0007669"/>
    <property type="project" value="InterPro"/>
</dbReference>
<dbReference type="HAMAP" id="MF_00685">
    <property type="entry name" value="GlgB"/>
    <property type="match status" value="1"/>
</dbReference>
<organism evidence="12 13">
    <name type="scientific">Arcanobacterium bovis</name>
    <dbReference type="NCBI Taxonomy" id="2529275"/>
    <lineage>
        <taxon>Bacteria</taxon>
        <taxon>Bacillati</taxon>
        <taxon>Actinomycetota</taxon>
        <taxon>Actinomycetes</taxon>
        <taxon>Actinomycetales</taxon>
        <taxon>Actinomycetaceae</taxon>
        <taxon>Arcanobacterium</taxon>
    </lineage>
</organism>